<feature type="transmembrane region" description="Helical" evidence="1">
    <location>
        <begin position="71"/>
        <end position="91"/>
    </location>
</feature>
<keyword evidence="1" id="KW-0812">Transmembrane</keyword>
<evidence type="ECO:0000313" key="3">
    <source>
        <dbReference type="EMBL" id="GGY08238.1"/>
    </source>
</evidence>
<evidence type="ECO:0000313" key="4">
    <source>
        <dbReference type="Proteomes" id="UP000645257"/>
    </source>
</evidence>
<feature type="domain" description="Cytochrome c assembly protein" evidence="2">
    <location>
        <begin position="71"/>
        <end position="269"/>
    </location>
</feature>
<dbReference type="EMBL" id="BMYX01000003">
    <property type="protein sequence ID" value="GGY08238.1"/>
    <property type="molecule type" value="Genomic_DNA"/>
</dbReference>
<evidence type="ECO:0000259" key="2">
    <source>
        <dbReference type="Pfam" id="PF01578"/>
    </source>
</evidence>
<dbReference type="InterPro" id="IPR052372">
    <property type="entry name" value="YpjD/HemX"/>
</dbReference>
<dbReference type="InterPro" id="IPR002541">
    <property type="entry name" value="Cyt_c_assembly"/>
</dbReference>
<keyword evidence="1" id="KW-0472">Membrane</keyword>
<dbReference type="Pfam" id="PF01578">
    <property type="entry name" value="Cytochrom_C_asm"/>
    <property type="match status" value="1"/>
</dbReference>
<dbReference type="GO" id="GO:0017004">
    <property type="term" value="P:cytochrome complex assembly"/>
    <property type="evidence" value="ECO:0007669"/>
    <property type="project" value="InterPro"/>
</dbReference>
<feature type="transmembrane region" description="Helical" evidence="1">
    <location>
        <begin position="180"/>
        <end position="201"/>
    </location>
</feature>
<dbReference type="PANTHER" id="PTHR38034">
    <property type="entry name" value="INNER MEMBRANE PROTEIN YPJD"/>
    <property type="match status" value="1"/>
</dbReference>
<keyword evidence="1" id="KW-1133">Transmembrane helix</keyword>
<feature type="transmembrane region" description="Helical" evidence="1">
    <location>
        <begin position="128"/>
        <end position="154"/>
    </location>
</feature>
<reference evidence="3" key="1">
    <citation type="journal article" date="2014" name="Int. J. Syst. Evol. Microbiol.">
        <title>Complete genome sequence of Corynebacterium casei LMG S-19264T (=DSM 44701T), isolated from a smear-ripened cheese.</title>
        <authorList>
            <consortium name="US DOE Joint Genome Institute (JGI-PGF)"/>
            <person name="Walter F."/>
            <person name="Albersmeier A."/>
            <person name="Kalinowski J."/>
            <person name="Ruckert C."/>
        </authorList>
    </citation>
    <scope>NUCLEOTIDE SEQUENCE</scope>
    <source>
        <strain evidence="3">KCTC 32182</strain>
    </source>
</reference>
<feature type="transmembrane region" description="Helical" evidence="1">
    <location>
        <begin position="213"/>
        <end position="232"/>
    </location>
</feature>
<name>A0A918NZR2_9NEIS</name>
<comment type="caution">
    <text evidence="3">The sequence shown here is derived from an EMBL/GenBank/DDBJ whole genome shotgun (WGS) entry which is preliminary data.</text>
</comment>
<protein>
    <submittedName>
        <fullName evidence="3">Signal transduction protein</fullName>
    </submittedName>
</protein>
<keyword evidence="4" id="KW-1185">Reference proteome</keyword>
<dbReference type="PANTHER" id="PTHR38034:SF1">
    <property type="entry name" value="INNER MEMBRANE PROTEIN YPJD"/>
    <property type="match status" value="1"/>
</dbReference>
<gene>
    <name evidence="3" type="ORF">GCM10011289_08680</name>
</gene>
<feature type="transmembrane region" description="Helical" evidence="1">
    <location>
        <begin position="44"/>
        <end position="65"/>
    </location>
</feature>
<feature type="transmembrane region" description="Helical" evidence="1">
    <location>
        <begin position="98"/>
        <end position="116"/>
    </location>
</feature>
<dbReference type="AlphaFoldDB" id="A0A918NZR2"/>
<accession>A0A918NZR2</accession>
<dbReference type="GO" id="GO:0020037">
    <property type="term" value="F:heme binding"/>
    <property type="evidence" value="ECO:0007669"/>
    <property type="project" value="InterPro"/>
</dbReference>
<organism evidence="3 4">
    <name type="scientific">Paludibacterium paludis</name>
    <dbReference type="NCBI Taxonomy" id="1225769"/>
    <lineage>
        <taxon>Bacteria</taxon>
        <taxon>Pseudomonadati</taxon>
        <taxon>Pseudomonadota</taxon>
        <taxon>Betaproteobacteria</taxon>
        <taxon>Neisseriales</taxon>
        <taxon>Chromobacteriaceae</taxon>
        <taxon>Paludibacterium</taxon>
    </lineage>
</organism>
<proteinExistence type="predicted"/>
<evidence type="ECO:0000256" key="1">
    <source>
        <dbReference type="SAM" id="Phobius"/>
    </source>
</evidence>
<feature type="transmembrane region" description="Helical" evidence="1">
    <location>
        <begin position="6"/>
        <end position="24"/>
    </location>
</feature>
<feature type="transmembrane region" description="Helical" evidence="1">
    <location>
        <begin position="244"/>
        <end position="266"/>
    </location>
</feature>
<dbReference type="Proteomes" id="UP000645257">
    <property type="component" value="Unassembled WGS sequence"/>
</dbReference>
<reference evidence="3" key="2">
    <citation type="submission" date="2020-09" db="EMBL/GenBank/DDBJ databases">
        <authorList>
            <person name="Sun Q."/>
            <person name="Kim S."/>
        </authorList>
    </citation>
    <scope>NUCLEOTIDE SEQUENCE</scope>
    <source>
        <strain evidence="3">KCTC 32182</strain>
    </source>
</reference>
<dbReference type="RefSeq" id="WP_189531589.1">
    <property type="nucleotide sequence ID" value="NZ_CP069161.1"/>
</dbReference>
<sequence length="273" mass="30200">MSNPMFVLTLMLMVAYSGISWHVFHYSQASAGPERNIRREQAVLGVVLLFHAFAVLGPMVGGAVLSIGVGQALAVVAWLMLLIYWTASFFYRVDGLQLFMMPLAVLTLGFSLVFPGHHVIPDPGNPAFILHILVSMLAYSLFAIGALLAILMLAMERALHAKRRTPLVNHLPPLLSLERMMFQVLTVGFVLLSLALLSGLVFSETVFGQPVTLTHKTVFGVISWLTFAGLLFGRSRYGWRGRIAIRWTLVGFVLLMMAYIGSKIVLELILKRT</sequence>